<dbReference type="AlphaFoldDB" id="A0A1I1QAL5"/>
<gene>
    <name evidence="2" type="ORF">SAMN02910406_03345</name>
</gene>
<dbReference type="RefSeq" id="WP_143098762.1">
    <property type="nucleotide sequence ID" value="NZ_FOKQ01000044.1"/>
</dbReference>
<name>A0A1I1QAL5_RUMAL</name>
<evidence type="ECO:0000313" key="2">
    <source>
        <dbReference type="EMBL" id="SFD18992.1"/>
    </source>
</evidence>
<evidence type="ECO:0000259" key="1">
    <source>
        <dbReference type="Pfam" id="PF12760"/>
    </source>
</evidence>
<dbReference type="EMBL" id="FOKQ01000044">
    <property type="protein sequence ID" value="SFD18992.1"/>
    <property type="molecule type" value="Genomic_DNA"/>
</dbReference>
<evidence type="ECO:0000313" key="3">
    <source>
        <dbReference type="Proteomes" id="UP000182192"/>
    </source>
</evidence>
<accession>A0A1I1QAL5</accession>
<dbReference type="OrthoDB" id="9769409at2"/>
<dbReference type="Pfam" id="PF12760">
    <property type="entry name" value="Zn_ribbon_IS1595"/>
    <property type="match status" value="1"/>
</dbReference>
<feature type="non-terminal residue" evidence="2">
    <location>
        <position position="49"/>
    </location>
</feature>
<protein>
    <submittedName>
        <fullName evidence="2">Transposase zinc-ribbon domain-containing protein</fullName>
    </submittedName>
</protein>
<dbReference type="Proteomes" id="UP000182192">
    <property type="component" value="Unassembled WGS sequence"/>
</dbReference>
<organism evidence="2 3">
    <name type="scientific">Ruminococcus albus</name>
    <dbReference type="NCBI Taxonomy" id="1264"/>
    <lineage>
        <taxon>Bacteria</taxon>
        <taxon>Bacillati</taxon>
        <taxon>Bacillota</taxon>
        <taxon>Clostridia</taxon>
        <taxon>Eubacteriales</taxon>
        <taxon>Oscillospiraceae</taxon>
        <taxon>Ruminococcus</taxon>
    </lineage>
</organism>
<reference evidence="2 3" key="1">
    <citation type="submission" date="2016-10" db="EMBL/GenBank/DDBJ databases">
        <authorList>
            <person name="de Groot N.N."/>
        </authorList>
    </citation>
    <scope>NUCLEOTIDE SEQUENCE [LARGE SCALE GENOMIC DNA]</scope>
    <source>
        <strain evidence="2 3">AR67</strain>
    </source>
</reference>
<feature type="domain" description="Transposase zinc-ribbon" evidence="1">
    <location>
        <begin position="21"/>
        <end position="47"/>
    </location>
</feature>
<sequence>MSKRFPKPEITLDGIYSKFADESFCKDFLLDIRFEKGFACPFCGGSENR</sequence>
<proteinExistence type="predicted"/>
<dbReference type="InterPro" id="IPR024442">
    <property type="entry name" value="Transposase_Zn_ribbon"/>
</dbReference>